<organism evidence="2 3">
    <name type="scientific">Streptomyces koyangensis</name>
    <dbReference type="NCBI Taxonomy" id="188770"/>
    <lineage>
        <taxon>Bacteria</taxon>
        <taxon>Bacillati</taxon>
        <taxon>Actinomycetota</taxon>
        <taxon>Actinomycetes</taxon>
        <taxon>Kitasatosporales</taxon>
        <taxon>Streptomycetaceae</taxon>
        <taxon>Streptomyces</taxon>
        <taxon>Streptomyces aurantiacus group</taxon>
    </lineage>
</organism>
<feature type="compositionally biased region" description="Acidic residues" evidence="1">
    <location>
        <begin position="194"/>
        <end position="213"/>
    </location>
</feature>
<feature type="region of interest" description="Disordered" evidence="1">
    <location>
        <begin position="1"/>
        <end position="34"/>
    </location>
</feature>
<evidence type="ECO:0000256" key="1">
    <source>
        <dbReference type="SAM" id="MobiDB-lite"/>
    </source>
</evidence>
<proteinExistence type="predicted"/>
<accession>A0A385D9V7</accession>
<sequence>MTTRCPFSDPQDPVSRVSNIRGQGPRADGCPNRPHSVRCLRRPHRLGLTPQRSPNPHRSVLKRRTFTAAALVVSSLALTACEPPEPKLPDLRGENFASAYKAADEAGYELIHARMPTSTSVGNDNDLASAPDNLPAQYESWTVCWNDTLYVDVGDVPFWSIDLYLVAERADCKNGRLDFEKREVYDELVKNAGEEEDPADGEEVPADGEEDDGASCYSSTWGNFACETGLPAPDERNLDGTYKYSICDEGEEAYVRGCYPYYDELQRWHDTHP</sequence>
<dbReference type="AlphaFoldDB" id="A0A385D9V7"/>
<name>A0A385D9V7_9ACTN</name>
<gene>
    <name evidence="2" type="ORF">D0C37_09070</name>
</gene>
<evidence type="ECO:0000313" key="3">
    <source>
        <dbReference type="Proteomes" id="UP000259636"/>
    </source>
</evidence>
<dbReference type="EMBL" id="CP031742">
    <property type="protein sequence ID" value="AXQ54734.1"/>
    <property type="molecule type" value="Genomic_DNA"/>
</dbReference>
<evidence type="ECO:0000313" key="2">
    <source>
        <dbReference type="EMBL" id="AXQ54734.1"/>
    </source>
</evidence>
<reference evidence="2 3" key="1">
    <citation type="submission" date="2018-08" db="EMBL/GenBank/DDBJ databases">
        <authorList>
            <person name="Ferrada E.E."/>
            <person name="Latorre B.A."/>
        </authorList>
    </citation>
    <scope>NUCLEOTIDE SEQUENCE [LARGE SCALE GENOMIC DNA]</scope>
    <source>
        <strain evidence="2 3">VK-A60T</strain>
    </source>
</reference>
<protein>
    <submittedName>
        <fullName evidence="2">Uncharacterized protein</fullName>
    </submittedName>
</protein>
<dbReference type="Proteomes" id="UP000259636">
    <property type="component" value="Chromosome"/>
</dbReference>
<feature type="region of interest" description="Disordered" evidence="1">
    <location>
        <begin position="190"/>
        <end position="214"/>
    </location>
</feature>
<dbReference type="KEGG" id="sky:D0C37_09070"/>